<gene>
    <name evidence="2" type="ORF">CFAM422_011838</name>
</gene>
<proteinExistence type="predicted"/>
<comment type="caution">
    <text evidence="2">The sequence shown here is derived from an EMBL/GenBank/DDBJ whole genome shotgun (WGS) entry which is preliminary data.</text>
</comment>
<reference evidence="2 3" key="1">
    <citation type="submission" date="2018-06" db="EMBL/GenBank/DDBJ databases">
        <title>Genome analysis of cellulolytic fungus Trichoderma lentiforme CFAM-422.</title>
        <authorList>
            <person name="Steindorff A.S."/>
            <person name="Formighieri E.F."/>
            <person name="Midorikawa G.E.O."/>
            <person name="Tamietti M.S."/>
            <person name="Ramos E.Z."/>
            <person name="Silva A.S."/>
            <person name="Bon E.P.S."/>
            <person name="Mendes T.D."/>
            <person name="Damaso M.C.T."/>
            <person name="Favaro L.C.L."/>
        </authorList>
    </citation>
    <scope>NUCLEOTIDE SEQUENCE [LARGE SCALE GENOMIC DNA]</scope>
    <source>
        <strain evidence="2 3">CFAM-422</strain>
    </source>
</reference>
<dbReference type="AlphaFoldDB" id="A0A9P4X3A8"/>
<protein>
    <submittedName>
        <fullName evidence="2">Uncharacterized protein</fullName>
    </submittedName>
</protein>
<evidence type="ECO:0000256" key="1">
    <source>
        <dbReference type="SAM" id="MobiDB-lite"/>
    </source>
</evidence>
<sequence>MASNLSPRAINATERIPEQVRGPRPGAASTGSPSYRYYQNNGLGALGLFPDDFTDYSVQQKSARGPPSWLRAYAGATALFAAANKAPSYCIDPI</sequence>
<evidence type="ECO:0000313" key="2">
    <source>
        <dbReference type="EMBL" id="KAF3058748.1"/>
    </source>
</evidence>
<name>A0A9P4X3A8_9HYPO</name>
<evidence type="ECO:0000313" key="3">
    <source>
        <dbReference type="Proteomes" id="UP000801864"/>
    </source>
</evidence>
<dbReference type="Proteomes" id="UP000801864">
    <property type="component" value="Unassembled WGS sequence"/>
</dbReference>
<accession>A0A9P4X3A8</accession>
<dbReference type="EMBL" id="QLNT01000026">
    <property type="protein sequence ID" value="KAF3058748.1"/>
    <property type="molecule type" value="Genomic_DNA"/>
</dbReference>
<keyword evidence="3" id="KW-1185">Reference proteome</keyword>
<feature type="region of interest" description="Disordered" evidence="1">
    <location>
        <begin position="1"/>
        <end position="34"/>
    </location>
</feature>
<organism evidence="2 3">
    <name type="scientific">Trichoderma lentiforme</name>
    <dbReference type="NCBI Taxonomy" id="1567552"/>
    <lineage>
        <taxon>Eukaryota</taxon>
        <taxon>Fungi</taxon>
        <taxon>Dikarya</taxon>
        <taxon>Ascomycota</taxon>
        <taxon>Pezizomycotina</taxon>
        <taxon>Sordariomycetes</taxon>
        <taxon>Hypocreomycetidae</taxon>
        <taxon>Hypocreales</taxon>
        <taxon>Hypocreaceae</taxon>
        <taxon>Trichoderma</taxon>
    </lineage>
</organism>